<dbReference type="AlphaFoldDB" id="A0A371IAN9"/>
<accession>A0A371IAN9</accession>
<feature type="non-terminal residue" evidence="1">
    <location>
        <position position="150"/>
    </location>
</feature>
<sequence length="150" mass="17216">LEAWNDNDQSDKENKSNLGRISNHHAFHDLCFYFIISLEKPLQLDLVETIVSFAFSVLHDLSNLCMSLLVILSPSLKVIFNVLSRLIGALSWSLMTTFVDNKYNVIFFFSIAFLDVVDSIVVERTRGESQSTSRYLQGFFGLWRNCELLL</sequence>
<dbReference type="STRING" id="157652.A0A371IAN9"/>
<feature type="non-terminal residue" evidence="1">
    <location>
        <position position="1"/>
    </location>
</feature>
<evidence type="ECO:0000313" key="1">
    <source>
        <dbReference type="EMBL" id="RDY12079.1"/>
    </source>
</evidence>
<protein>
    <submittedName>
        <fullName evidence="1">Folate-biopterin transporter 1, chloroplastic</fullName>
    </submittedName>
</protein>
<dbReference type="OrthoDB" id="264392at2759"/>
<keyword evidence="2" id="KW-1185">Reference proteome</keyword>
<evidence type="ECO:0000313" key="2">
    <source>
        <dbReference type="Proteomes" id="UP000257109"/>
    </source>
</evidence>
<name>A0A371IAN9_MUCPR</name>
<reference evidence="1" key="1">
    <citation type="submission" date="2018-05" db="EMBL/GenBank/DDBJ databases">
        <title>Draft genome of Mucuna pruriens seed.</title>
        <authorList>
            <person name="Nnadi N.E."/>
            <person name="Vos R."/>
            <person name="Hasami M.H."/>
            <person name="Devisetty U.K."/>
            <person name="Aguiy J.C."/>
        </authorList>
    </citation>
    <scope>NUCLEOTIDE SEQUENCE [LARGE SCALE GENOMIC DNA]</scope>
    <source>
        <strain evidence="1">JCA_2017</strain>
    </source>
</reference>
<dbReference type="EMBL" id="QJKJ01000532">
    <property type="protein sequence ID" value="RDY12079.1"/>
    <property type="molecule type" value="Genomic_DNA"/>
</dbReference>
<gene>
    <name evidence="1" type="ORF">CR513_03178</name>
</gene>
<proteinExistence type="predicted"/>
<dbReference type="Proteomes" id="UP000257109">
    <property type="component" value="Unassembled WGS sequence"/>
</dbReference>
<comment type="caution">
    <text evidence="1">The sequence shown here is derived from an EMBL/GenBank/DDBJ whole genome shotgun (WGS) entry which is preliminary data.</text>
</comment>
<organism evidence="1 2">
    <name type="scientific">Mucuna pruriens</name>
    <name type="common">Velvet bean</name>
    <name type="synonym">Dolichos pruriens</name>
    <dbReference type="NCBI Taxonomy" id="157652"/>
    <lineage>
        <taxon>Eukaryota</taxon>
        <taxon>Viridiplantae</taxon>
        <taxon>Streptophyta</taxon>
        <taxon>Embryophyta</taxon>
        <taxon>Tracheophyta</taxon>
        <taxon>Spermatophyta</taxon>
        <taxon>Magnoliopsida</taxon>
        <taxon>eudicotyledons</taxon>
        <taxon>Gunneridae</taxon>
        <taxon>Pentapetalae</taxon>
        <taxon>rosids</taxon>
        <taxon>fabids</taxon>
        <taxon>Fabales</taxon>
        <taxon>Fabaceae</taxon>
        <taxon>Papilionoideae</taxon>
        <taxon>50 kb inversion clade</taxon>
        <taxon>NPAAA clade</taxon>
        <taxon>indigoferoid/millettioid clade</taxon>
        <taxon>Phaseoleae</taxon>
        <taxon>Mucuna</taxon>
    </lineage>
</organism>